<keyword evidence="3" id="KW-1185">Reference proteome</keyword>
<sequence>MAVTVGDAKQDRVVEQRTETVPASTAVIEAIAELESTQPMTLDVTLYDSVDLDALDALCEGPSSDVGVSFTADGYAVEISGDTVVVERC</sequence>
<accession>A0AAE3FMT0</accession>
<proteinExistence type="predicted"/>
<dbReference type="Pfam" id="PF18545">
    <property type="entry name" value="HalOD1"/>
    <property type="match status" value="1"/>
</dbReference>
<evidence type="ECO:0000259" key="1">
    <source>
        <dbReference type="Pfam" id="PF18545"/>
    </source>
</evidence>
<dbReference type="RefSeq" id="WP_250594243.1">
    <property type="nucleotide sequence ID" value="NZ_JAKRVY010000001.1"/>
</dbReference>
<dbReference type="AlphaFoldDB" id="A0AAE3FMT0"/>
<dbReference type="Proteomes" id="UP001202674">
    <property type="component" value="Unassembled WGS sequence"/>
</dbReference>
<feature type="domain" description="Halobacterial output" evidence="1">
    <location>
        <begin position="21"/>
        <end position="86"/>
    </location>
</feature>
<gene>
    <name evidence="2" type="ORF">AArcSt11_02365</name>
</gene>
<evidence type="ECO:0000313" key="3">
    <source>
        <dbReference type="Proteomes" id="UP001202674"/>
    </source>
</evidence>
<protein>
    <recommendedName>
        <fullName evidence="1">Halobacterial output domain-containing protein</fullName>
    </recommendedName>
</protein>
<name>A0AAE3FMT0_9EURY</name>
<reference evidence="2 3" key="1">
    <citation type="journal article" date="2022" name="Syst. Appl. Microbiol.">
        <title>Natronocalculus amylovorans gen. nov., sp. nov., and Natranaeroarchaeum aerophilus sp. nov., dominant culturable amylolytic natronoarchaea from hypersaline soda lakes in southwestern Siberia.</title>
        <authorList>
            <person name="Sorokin D.Y."/>
            <person name="Elcheninov A.G."/>
            <person name="Khizhniak T.V."/>
            <person name="Koenen M."/>
            <person name="Bale N.J."/>
            <person name="Damste J.S.S."/>
            <person name="Kublanov I.V."/>
        </authorList>
    </citation>
    <scope>NUCLEOTIDE SEQUENCE [LARGE SCALE GENOMIC DNA]</scope>
    <source>
        <strain evidence="2 3">AArc-St1-1</strain>
    </source>
</reference>
<dbReference type="EMBL" id="JAKRVY010000001">
    <property type="protein sequence ID" value="MCL9812497.1"/>
    <property type="molecule type" value="Genomic_DNA"/>
</dbReference>
<dbReference type="InterPro" id="IPR040624">
    <property type="entry name" value="HalOD1"/>
</dbReference>
<organism evidence="2 3">
    <name type="scientific">Natranaeroarchaeum aerophilus</name>
    <dbReference type="NCBI Taxonomy" id="2917711"/>
    <lineage>
        <taxon>Archaea</taxon>
        <taxon>Methanobacteriati</taxon>
        <taxon>Methanobacteriota</taxon>
        <taxon>Stenosarchaea group</taxon>
        <taxon>Halobacteria</taxon>
        <taxon>Halobacteriales</taxon>
        <taxon>Natronoarchaeaceae</taxon>
        <taxon>Natranaeroarchaeum</taxon>
    </lineage>
</organism>
<evidence type="ECO:0000313" key="2">
    <source>
        <dbReference type="EMBL" id="MCL9812497.1"/>
    </source>
</evidence>
<comment type="caution">
    <text evidence="2">The sequence shown here is derived from an EMBL/GenBank/DDBJ whole genome shotgun (WGS) entry which is preliminary data.</text>
</comment>